<dbReference type="EC" id="3.4.-.-" evidence="1"/>
<name>A0A137P194_CONC2</name>
<evidence type="ECO:0000259" key="2">
    <source>
        <dbReference type="Pfam" id="PF04389"/>
    </source>
</evidence>
<dbReference type="AlphaFoldDB" id="A0A137P194"/>
<keyword evidence="1" id="KW-0862">Zinc</keyword>
<protein>
    <recommendedName>
        <fullName evidence="1">Peptide hydrolase</fullName>
        <ecNumber evidence="1">3.4.-.-</ecNumber>
    </recommendedName>
</protein>
<feature type="domain" description="Peptidase M28" evidence="2">
    <location>
        <begin position="2"/>
        <end position="102"/>
    </location>
</feature>
<dbReference type="SUPFAM" id="SSF53187">
    <property type="entry name" value="Zn-dependent exopeptidases"/>
    <property type="match status" value="1"/>
</dbReference>
<keyword evidence="1" id="KW-0378">Hydrolase</keyword>
<dbReference type="EMBL" id="KQ964566">
    <property type="protein sequence ID" value="KXN68644.1"/>
    <property type="molecule type" value="Genomic_DNA"/>
</dbReference>
<evidence type="ECO:0000313" key="4">
    <source>
        <dbReference type="Proteomes" id="UP000070444"/>
    </source>
</evidence>
<reference evidence="3 4" key="1">
    <citation type="journal article" date="2015" name="Genome Biol. Evol.">
        <title>Phylogenomic analyses indicate that early fungi evolved digesting cell walls of algal ancestors of land plants.</title>
        <authorList>
            <person name="Chang Y."/>
            <person name="Wang S."/>
            <person name="Sekimoto S."/>
            <person name="Aerts A.L."/>
            <person name="Choi C."/>
            <person name="Clum A."/>
            <person name="LaButti K.M."/>
            <person name="Lindquist E.A."/>
            <person name="Yee Ngan C."/>
            <person name="Ohm R.A."/>
            <person name="Salamov A.A."/>
            <person name="Grigoriev I.V."/>
            <person name="Spatafora J.W."/>
            <person name="Berbee M.L."/>
        </authorList>
    </citation>
    <scope>NUCLEOTIDE SEQUENCE [LARGE SCALE GENOMIC DNA]</scope>
    <source>
        <strain evidence="3 4">NRRL 28638</strain>
    </source>
</reference>
<dbReference type="Pfam" id="PF04389">
    <property type="entry name" value="Peptidase_M28"/>
    <property type="match status" value="1"/>
</dbReference>
<dbReference type="GO" id="GO:0008233">
    <property type="term" value="F:peptidase activity"/>
    <property type="evidence" value="ECO:0007669"/>
    <property type="project" value="UniProtKB-KW"/>
</dbReference>
<keyword evidence="4" id="KW-1185">Reference proteome</keyword>
<dbReference type="STRING" id="796925.A0A137P194"/>
<dbReference type="GO" id="GO:0046872">
    <property type="term" value="F:metal ion binding"/>
    <property type="evidence" value="ECO:0007669"/>
    <property type="project" value="UniProtKB-KW"/>
</dbReference>
<dbReference type="Gene3D" id="3.40.630.10">
    <property type="entry name" value="Zn peptidases"/>
    <property type="match status" value="1"/>
</dbReference>
<evidence type="ECO:0000256" key="1">
    <source>
        <dbReference type="RuleBase" id="RU361240"/>
    </source>
</evidence>
<dbReference type="OrthoDB" id="2214at2759"/>
<comment type="similarity">
    <text evidence="1">Belongs to the peptidase M28 family.</text>
</comment>
<sequence length="113" mass="12905">MLQQDMVGYKAPGVDTMRVMNDFSDPQLTQFIRTLITTYTPFPVKNDVCVYACSDHAAFFEVGYKSAIQSETVLARGYHTENDVIEDIDFEYFNEFCKVAVAYAIEISEPSKY</sequence>
<keyword evidence="1" id="KW-0479">Metal-binding</keyword>
<dbReference type="OMA" id="CKVAVAY"/>
<proteinExistence type="inferred from homology"/>
<dbReference type="GO" id="GO:0006508">
    <property type="term" value="P:proteolysis"/>
    <property type="evidence" value="ECO:0007669"/>
    <property type="project" value="UniProtKB-KW"/>
</dbReference>
<organism evidence="3 4">
    <name type="scientific">Conidiobolus coronatus (strain ATCC 28846 / CBS 209.66 / NRRL 28638)</name>
    <name type="common">Delacroixia coronata</name>
    <dbReference type="NCBI Taxonomy" id="796925"/>
    <lineage>
        <taxon>Eukaryota</taxon>
        <taxon>Fungi</taxon>
        <taxon>Fungi incertae sedis</taxon>
        <taxon>Zoopagomycota</taxon>
        <taxon>Entomophthoromycotina</taxon>
        <taxon>Entomophthoromycetes</taxon>
        <taxon>Entomophthorales</taxon>
        <taxon>Ancylistaceae</taxon>
        <taxon>Conidiobolus</taxon>
    </lineage>
</organism>
<dbReference type="Proteomes" id="UP000070444">
    <property type="component" value="Unassembled WGS sequence"/>
</dbReference>
<gene>
    <name evidence="3" type="ORF">CONCODRAFT_9041</name>
</gene>
<keyword evidence="1" id="KW-0645">Protease</keyword>
<evidence type="ECO:0000313" key="3">
    <source>
        <dbReference type="EMBL" id="KXN68644.1"/>
    </source>
</evidence>
<dbReference type="InterPro" id="IPR007484">
    <property type="entry name" value="Peptidase_M28"/>
</dbReference>
<accession>A0A137P194</accession>